<reference evidence="2 3" key="1">
    <citation type="submission" date="2018-10" db="EMBL/GenBank/DDBJ databases">
        <title>Genomic Encyclopedia of Archaeal and Bacterial Type Strains, Phase II (KMG-II): from individual species to whole genera.</title>
        <authorList>
            <person name="Goeker M."/>
        </authorList>
    </citation>
    <scope>NUCLEOTIDE SEQUENCE [LARGE SCALE GENOMIC DNA]</scope>
    <source>
        <strain evidence="2 3">DSM 18602</strain>
    </source>
</reference>
<gene>
    <name evidence="2" type="ORF">BDD43_3632</name>
</gene>
<keyword evidence="3" id="KW-1185">Reference proteome</keyword>
<dbReference type="InterPro" id="IPR043727">
    <property type="entry name" value="Lmo0937-like"/>
</dbReference>
<evidence type="ECO:0008006" key="4">
    <source>
        <dbReference type="Google" id="ProtNLM"/>
    </source>
</evidence>
<keyword evidence="1" id="KW-1133">Transmembrane helix</keyword>
<evidence type="ECO:0000313" key="2">
    <source>
        <dbReference type="EMBL" id="RKR83424.1"/>
    </source>
</evidence>
<dbReference type="EMBL" id="RBKU01000001">
    <property type="protein sequence ID" value="RKR83424.1"/>
    <property type="molecule type" value="Genomic_DNA"/>
</dbReference>
<protein>
    <recommendedName>
        <fullName evidence="4">Lmo0937 family membrane protein</fullName>
    </recommendedName>
</protein>
<comment type="caution">
    <text evidence="2">The sequence shown here is derived from an EMBL/GenBank/DDBJ whole genome shotgun (WGS) entry which is preliminary data.</text>
</comment>
<proteinExistence type="predicted"/>
<feature type="transmembrane region" description="Helical" evidence="1">
    <location>
        <begin position="45"/>
        <end position="62"/>
    </location>
</feature>
<dbReference type="Proteomes" id="UP000268007">
    <property type="component" value="Unassembled WGS sequence"/>
</dbReference>
<sequence length="65" mass="7272">MVLVIDETNIIKLKNIIMRSLLYLIAVILIIGWAFGFFYYSAGGIIHVLLVIAIISLILGVIRRA</sequence>
<organism evidence="2 3">
    <name type="scientific">Mucilaginibacter gracilis</name>
    <dbReference type="NCBI Taxonomy" id="423350"/>
    <lineage>
        <taxon>Bacteria</taxon>
        <taxon>Pseudomonadati</taxon>
        <taxon>Bacteroidota</taxon>
        <taxon>Sphingobacteriia</taxon>
        <taxon>Sphingobacteriales</taxon>
        <taxon>Sphingobacteriaceae</taxon>
        <taxon>Mucilaginibacter</taxon>
    </lineage>
</organism>
<evidence type="ECO:0000256" key="1">
    <source>
        <dbReference type="SAM" id="Phobius"/>
    </source>
</evidence>
<feature type="transmembrane region" description="Helical" evidence="1">
    <location>
        <begin position="21"/>
        <end position="39"/>
    </location>
</feature>
<keyword evidence="1" id="KW-0472">Membrane</keyword>
<keyword evidence="1" id="KW-0812">Transmembrane</keyword>
<dbReference type="NCBIfam" id="NF033488">
    <property type="entry name" value="lmo0937_fam_TM"/>
    <property type="match status" value="1"/>
</dbReference>
<dbReference type="AlphaFoldDB" id="A0A495J4Z8"/>
<accession>A0A495J4Z8</accession>
<evidence type="ECO:0000313" key="3">
    <source>
        <dbReference type="Proteomes" id="UP000268007"/>
    </source>
</evidence>
<name>A0A495J4Z8_9SPHI</name>
<dbReference type="Pfam" id="PF18919">
    <property type="entry name" value="DUF5670"/>
    <property type="match status" value="1"/>
</dbReference>